<protein>
    <submittedName>
        <fullName evidence="2">Uncharacterized protein</fullName>
    </submittedName>
</protein>
<dbReference type="AlphaFoldDB" id="A0A645AMK9"/>
<sequence>MADRARATRLGDRGEERPGEAEQPDQRGRHQHRGRPGAEDDERTARCRRSGGRTRPVVRLRCCVVRLRCRGAVGAVGSAARLPGHAAARAAETWPTVR</sequence>
<gene>
    <name evidence="2" type="ORF">SDC9_100929</name>
</gene>
<name>A0A645AMK9_9ZZZZ</name>
<reference evidence="2" key="1">
    <citation type="submission" date="2019-08" db="EMBL/GenBank/DDBJ databases">
        <authorList>
            <person name="Kucharzyk K."/>
            <person name="Murdoch R.W."/>
            <person name="Higgins S."/>
            <person name="Loffler F."/>
        </authorList>
    </citation>
    <scope>NUCLEOTIDE SEQUENCE</scope>
</reference>
<feature type="compositionally biased region" description="Basic and acidic residues" evidence="1">
    <location>
        <begin position="1"/>
        <end position="28"/>
    </location>
</feature>
<comment type="caution">
    <text evidence="2">The sequence shown here is derived from an EMBL/GenBank/DDBJ whole genome shotgun (WGS) entry which is preliminary data.</text>
</comment>
<evidence type="ECO:0000313" key="2">
    <source>
        <dbReference type="EMBL" id="MPM54156.1"/>
    </source>
</evidence>
<dbReference type="EMBL" id="VSSQ01014674">
    <property type="protein sequence ID" value="MPM54156.1"/>
    <property type="molecule type" value="Genomic_DNA"/>
</dbReference>
<accession>A0A645AMK9</accession>
<feature type="region of interest" description="Disordered" evidence="1">
    <location>
        <begin position="1"/>
        <end position="52"/>
    </location>
</feature>
<organism evidence="2">
    <name type="scientific">bioreactor metagenome</name>
    <dbReference type="NCBI Taxonomy" id="1076179"/>
    <lineage>
        <taxon>unclassified sequences</taxon>
        <taxon>metagenomes</taxon>
        <taxon>ecological metagenomes</taxon>
    </lineage>
</organism>
<evidence type="ECO:0000256" key="1">
    <source>
        <dbReference type="SAM" id="MobiDB-lite"/>
    </source>
</evidence>
<proteinExistence type="predicted"/>